<dbReference type="AlphaFoldDB" id="A0A415E4S8"/>
<dbReference type="GO" id="GO:0071972">
    <property type="term" value="F:peptidoglycan L,D-transpeptidase activity"/>
    <property type="evidence" value="ECO:0007669"/>
    <property type="project" value="TreeGrafter"/>
</dbReference>
<protein>
    <recommendedName>
        <fullName evidence="16">Penicillin-binding protein</fullName>
    </recommendedName>
</protein>
<dbReference type="OrthoDB" id="9757901at2"/>
<dbReference type="SUPFAM" id="SSF56601">
    <property type="entry name" value="beta-lactamase/transpeptidase-like"/>
    <property type="match status" value="2"/>
</dbReference>
<evidence type="ECO:0000256" key="8">
    <source>
        <dbReference type="ARBA" id="ARBA00022989"/>
    </source>
</evidence>
<dbReference type="InterPro" id="IPR012338">
    <property type="entry name" value="Beta-lactam/transpept-like"/>
</dbReference>
<evidence type="ECO:0000256" key="2">
    <source>
        <dbReference type="ARBA" id="ARBA00004236"/>
    </source>
</evidence>
<evidence type="ECO:0000313" key="15">
    <source>
        <dbReference type="Proteomes" id="UP000284841"/>
    </source>
</evidence>
<dbReference type="GO" id="GO:0071555">
    <property type="term" value="P:cell wall organization"/>
    <property type="evidence" value="ECO:0007669"/>
    <property type="project" value="UniProtKB-KW"/>
</dbReference>
<dbReference type="InterPro" id="IPR005311">
    <property type="entry name" value="PBP_dimer"/>
</dbReference>
<feature type="domain" description="Penicillin-binding protein dimerisation" evidence="13">
    <location>
        <begin position="55"/>
        <end position="363"/>
    </location>
</feature>
<dbReference type="RefSeq" id="WP_067543148.1">
    <property type="nucleotide sequence ID" value="NZ_AP025567.1"/>
</dbReference>
<evidence type="ECO:0000256" key="1">
    <source>
        <dbReference type="ARBA" id="ARBA00004167"/>
    </source>
</evidence>
<keyword evidence="9 11" id="KW-0472">Membrane</keyword>
<dbReference type="GO" id="GO:0008360">
    <property type="term" value="P:regulation of cell shape"/>
    <property type="evidence" value="ECO:0007669"/>
    <property type="project" value="UniProtKB-KW"/>
</dbReference>
<evidence type="ECO:0000259" key="12">
    <source>
        <dbReference type="Pfam" id="PF00905"/>
    </source>
</evidence>
<comment type="subcellular location">
    <subcellularLocation>
        <location evidence="2">Cell membrane</location>
    </subcellularLocation>
    <subcellularLocation>
        <location evidence="1">Membrane</location>
        <topology evidence="1">Single-pass membrane protein</topology>
    </subcellularLocation>
</comment>
<evidence type="ECO:0000256" key="3">
    <source>
        <dbReference type="ARBA" id="ARBA00007171"/>
    </source>
</evidence>
<evidence type="ECO:0000256" key="4">
    <source>
        <dbReference type="ARBA" id="ARBA00022475"/>
    </source>
</evidence>
<dbReference type="PANTHER" id="PTHR30627:SF2">
    <property type="entry name" value="PEPTIDOGLYCAN D,D-TRANSPEPTIDASE MRDA"/>
    <property type="match status" value="1"/>
</dbReference>
<evidence type="ECO:0000259" key="13">
    <source>
        <dbReference type="Pfam" id="PF03717"/>
    </source>
</evidence>
<feature type="domain" description="Penicillin-binding protein transpeptidase" evidence="12">
    <location>
        <begin position="403"/>
        <end position="773"/>
    </location>
</feature>
<dbReference type="SUPFAM" id="SSF56519">
    <property type="entry name" value="Penicillin binding protein dimerisation domain"/>
    <property type="match status" value="1"/>
</dbReference>
<keyword evidence="8 11" id="KW-1133">Transmembrane helix</keyword>
<comment type="caution">
    <text evidence="14">The sequence shown here is derived from an EMBL/GenBank/DDBJ whole genome shotgun (WGS) entry which is preliminary data.</text>
</comment>
<keyword evidence="4" id="KW-1003">Cell membrane</keyword>
<dbReference type="GeneID" id="83006585"/>
<dbReference type="PANTHER" id="PTHR30627">
    <property type="entry name" value="PEPTIDOGLYCAN D,D-TRANSPEPTIDASE"/>
    <property type="match status" value="1"/>
</dbReference>
<sequence length="916" mass="101159">MNKNIKLFNSRYRQIVAIIFVLMAILAIRLFVVTVLQHDDWTAKASDQNTKTIQTSAPRGNIYDRNGNALALNKQVFTVNFNASALSTEEINSSSLKLINLLIKNGDKYTDNFPIKITDSGTYYYTYKEKIKTWLRKQGFADNLSAKEAFSKLCIKYKVDYSEANPEQRYTAMETLQTKYNLDPPISVKSMTYTYDNELAAFLEKFGFEKDEIKKGVSAKACFQKLRKNYEIDKSLSDKEARKIFIIRNEIATNGFTRYIPIKVASDISKKTIAYIEESGIPGLEVSSETKRYYPNKNTAAHIIGYMGSISESESKEYVEKGYSASDLIGKDGIEAALEEKLHGTPGIRKIKVNSSGEYVETLEETEAEKGSDVYLTIDLDLQKTAEQALKRAIASAANSSSGAVVASDIETGDVLAMASYPDFDPNIFANGISTKAWESVQPENERDYLAPRPLMNNATRTSIAPGSTFKPITAIAALECGLDPNRYITDRGVIKYGDREFACSAWNDYGGTHGNETLEWGIGNSCNYYFFCIATGKDWGTGASLGYSQKITVDKILNTAKQFGLADKTGIEIGEFTNDLASEETKLETYEIGVENYLYINAHKLFPAAVVDDYDKLKKNMETISGWTKDNPDYEEVVQLLKEKTDVKKDQIENVASTVKFDYFIQAQWTTGDQFNLSIGQGDNAYTPLQMANYVATLGNNGVRNQVSVVAGVEGEGATKKDKATDLNLKAGTLDEVIKGMKRVCSSGTLSGVFGNFPVEVAGKTGTAEYQAIKQPASEVKYVKNRLGTLNAAAGTSVTWSKVKKTMEKMMEEEPERYSTEDKTVDDAVIKASNYKITQGMIDSGKGGYDYNAWTIAMAPADNPKIAVAVLLIQGGYSSSAAPVAKDIIADYLNVYGDKKVKTTKTDIDGTNKVQ</sequence>
<accession>A0A415E4S8</accession>
<comment type="similarity">
    <text evidence="3">Belongs to the transpeptidase family.</text>
</comment>
<organism evidence="14 15">
    <name type="scientific">Emergencia timonensis</name>
    <dbReference type="NCBI Taxonomy" id="1776384"/>
    <lineage>
        <taxon>Bacteria</taxon>
        <taxon>Bacillati</taxon>
        <taxon>Bacillota</taxon>
        <taxon>Clostridia</taxon>
        <taxon>Peptostreptococcales</taxon>
        <taxon>Anaerovoracaceae</taxon>
        <taxon>Emergencia</taxon>
    </lineage>
</organism>
<dbReference type="Proteomes" id="UP000284841">
    <property type="component" value="Unassembled WGS sequence"/>
</dbReference>
<keyword evidence="6" id="KW-0133">Cell shape</keyword>
<dbReference type="Pfam" id="PF03717">
    <property type="entry name" value="PBP_dimer"/>
    <property type="match status" value="1"/>
</dbReference>
<evidence type="ECO:0000256" key="5">
    <source>
        <dbReference type="ARBA" id="ARBA00022692"/>
    </source>
</evidence>
<dbReference type="GO" id="GO:0005886">
    <property type="term" value="C:plasma membrane"/>
    <property type="evidence" value="ECO:0007669"/>
    <property type="project" value="UniProtKB-SubCell"/>
</dbReference>
<dbReference type="Pfam" id="PF00905">
    <property type="entry name" value="Transpeptidase"/>
    <property type="match status" value="2"/>
</dbReference>
<dbReference type="InterPro" id="IPR001460">
    <property type="entry name" value="PCN-bd_Tpept"/>
</dbReference>
<evidence type="ECO:0000256" key="9">
    <source>
        <dbReference type="ARBA" id="ARBA00023136"/>
    </source>
</evidence>
<evidence type="ECO:0000256" key="11">
    <source>
        <dbReference type="SAM" id="Phobius"/>
    </source>
</evidence>
<dbReference type="InterPro" id="IPR050515">
    <property type="entry name" value="Beta-lactam/transpept"/>
</dbReference>
<dbReference type="STRING" id="1776384.GCA_900086585_04318"/>
<evidence type="ECO:0000256" key="10">
    <source>
        <dbReference type="ARBA" id="ARBA00023316"/>
    </source>
</evidence>
<dbReference type="GO" id="GO:0009252">
    <property type="term" value="P:peptidoglycan biosynthetic process"/>
    <property type="evidence" value="ECO:0007669"/>
    <property type="project" value="UniProtKB-KW"/>
</dbReference>
<evidence type="ECO:0000256" key="6">
    <source>
        <dbReference type="ARBA" id="ARBA00022960"/>
    </source>
</evidence>
<proteinExistence type="inferred from homology"/>
<feature type="domain" description="Penicillin-binding protein transpeptidase" evidence="12">
    <location>
        <begin position="845"/>
        <end position="890"/>
    </location>
</feature>
<keyword evidence="15" id="KW-1185">Reference proteome</keyword>
<evidence type="ECO:0000313" key="14">
    <source>
        <dbReference type="EMBL" id="RHJ88657.1"/>
    </source>
</evidence>
<keyword evidence="5 11" id="KW-0812">Transmembrane</keyword>
<keyword evidence="10" id="KW-0961">Cell wall biogenesis/degradation</keyword>
<keyword evidence="7" id="KW-0573">Peptidoglycan synthesis</keyword>
<evidence type="ECO:0008006" key="16">
    <source>
        <dbReference type="Google" id="ProtNLM"/>
    </source>
</evidence>
<dbReference type="EMBL" id="QRMS01000002">
    <property type="protein sequence ID" value="RHJ88657.1"/>
    <property type="molecule type" value="Genomic_DNA"/>
</dbReference>
<name>A0A415E4S8_9FIRM</name>
<dbReference type="GO" id="GO:0008658">
    <property type="term" value="F:penicillin binding"/>
    <property type="evidence" value="ECO:0007669"/>
    <property type="project" value="InterPro"/>
</dbReference>
<dbReference type="Gene3D" id="3.90.1310.10">
    <property type="entry name" value="Penicillin-binding protein 2a (Domain 2)"/>
    <property type="match status" value="2"/>
</dbReference>
<evidence type="ECO:0000256" key="7">
    <source>
        <dbReference type="ARBA" id="ARBA00022984"/>
    </source>
</evidence>
<reference evidence="14 15" key="1">
    <citation type="submission" date="2018-08" db="EMBL/GenBank/DDBJ databases">
        <title>A genome reference for cultivated species of the human gut microbiota.</title>
        <authorList>
            <person name="Zou Y."/>
            <person name="Xue W."/>
            <person name="Luo G."/>
        </authorList>
    </citation>
    <scope>NUCLEOTIDE SEQUENCE [LARGE SCALE GENOMIC DNA]</scope>
    <source>
        <strain evidence="14 15">AM07-24</strain>
    </source>
</reference>
<dbReference type="InterPro" id="IPR036138">
    <property type="entry name" value="PBP_dimer_sf"/>
</dbReference>
<feature type="transmembrane region" description="Helical" evidence="11">
    <location>
        <begin position="12"/>
        <end position="32"/>
    </location>
</feature>
<gene>
    <name evidence="14" type="ORF">DW099_09780</name>
</gene>
<dbReference type="Gene3D" id="3.40.710.10">
    <property type="entry name" value="DD-peptidase/beta-lactamase superfamily"/>
    <property type="match status" value="2"/>
</dbReference>